<sequence>MNRIQKAFDEKKKVFIGFVTAGDPNLATTKELVRAMIKGGAGLIEFGIPFSDPVAEGEVIQQADMRALAAGTTTDKIFDLVAELREETQVPLVFLTYANPIYAYGAEKFFTRCEETGVDGVIIPDIPYEEREEMRPFSEPHHVALVPLIAPTSRDRIQKIAAVAQGYVYVVSSLGVTGVRSNITTDIDGIVAEVRKATDIPVAVGFGIAAPGQAYKMAKASDGAIVGSAIEKIVAQYGEASPKHVYEYVKSMSEAVAKAAAEA</sequence>
<evidence type="ECO:0000256" key="10">
    <source>
        <dbReference type="RuleBase" id="RU003662"/>
    </source>
</evidence>
<keyword evidence="7 9" id="KW-0456">Lyase</keyword>
<feature type="active site" description="Proton acceptor" evidence="9">
    <location>
        <position position="45"/>
    </location>
</feature>
<comment type="catalytic activity">
    <reaction evidence="8 9">
        <text>(1S,2R)-1-C-(indol-3-yl)glycerol 3-phosphate + L-serine = D-glyceraldehyde 3-phosphate + L-tryptophan + H2O</text>
        <dbReference type="Rhea" id="RHEA:10532"/>
        <dbReference type="ChEBI" id="CHEBI:15377"/>
        <dbReference type="ChEBI" id="CHEBI:33384"/>
        <dbReference type="ChEBI" id="CHEBI:57912"/>
        <dbReference type="ChEBI" id="CHEBI:58866"/>
        <dbReference type="ChEBI" id="CHEBI:59776"/>
        <dbReference type="EC" id="4.2.1.20"/>
    </reaction>
</comment>
<dbReference type="STRING" id="626940.BHW43_08925"/>
<feature type="active site" description="Proton acceptor" evidence="9">
    <location>
        <position position="56"/>
    </location>
</feature>
<dbReference type="EC" id="4.2.1.20" evidence="9"/>
<dbReference type="NCBIfam" id="TIGR00262">
    <property type="entry name" value="trpA"/>
    <property type="match status" value="1"/>
</dbReference>
<reference evidence="11" key="1">
    <citation type="journal article" date="2016" name="Nat. Biotechnol.">
        <title>Measurement of bacterial replication rates in microbial communities.</title>
        <authorList>
            <person name="Brown C.T."/>
            <person name="Olm M.R."/>
            <person name="Thomas B.C."/>
            <person name="Banfield J.F."/>
        </authorList>
    </citation>
    <scope>NUCLEOTIDE SEQUENCE [LARGE SCALE GENOMIC DNA]</scope>
    <source>
        <strain evidence="11">46_33</strain>
    </source>
</reference>
<accession>A0A1Q6R2Q4</accession>
<dbReference type="RefSeq" id="WP_303680285.1">
    <property type="nucleotide sequence ID" value="NZ_MNTG01000042.1"/>
</dbReference>
<dbReference type="Proteomes" id="UP000186777">
    <property type="component" value="Unassembled WGS sequence"/>
</dbReference>
<name>A0A1Q6R2Q4_9FIRM</name>
<keyword evidence="5 9" id="KW-0822">Tryptophan biosynthesis</keyword>
<evidence type="ECO:0000256" key="3">
    <source>
        <dbReference type="ARBA" id="ARBA00011270"/>
    </source>
</evidence>
<dbReference type="InterPro" id="IPR002028">
    <property type="entry name" value="Trp_synthase_suA"/>
</dbReference>
<dbReference type="FunFam" id="3.20.20.70:FF:000037">
    <property type="entry name" value="Tryptophan synthase alpha chain"/>
    <property type="match status" value="1"/>
</dbReference>
<comment type="function">
    <text evidence="1 9">The alpha subunit is responsible for the aldol cleavage of indoleglycerol phosphate to indole and glyceraldehyde 3-phosphate.</text>
</comment>
<dbReference type="Pfam" id="PF00290">
    <property type="entry name" value="Trp_syntA"/>
    <property type="match status" value="1"/>
</dbReference>
<dbReference type="GO" id="GO:0005829">
    <property type="term" value="C:cytosol"/>
    <property type="evidence" value="ECO:0007669"/>
    <property type="project" value="TreeGrafter"/>
</dbReference>
<keyword evidence="6 9" id="KW-0057">Aromatic amino acid biosynthesis</keyword>
<keyword evidence="4 9" id="KW-0028">Amino-acid biosynthesis</keyword>
<dbReference type="SUPFAM" id="SSF51366">
    <property type="entry name" value="Ribulose-phoshate binding barrel"/>
    <property type="match status" value="1"/>
</dbReference>
<dbReference type="EMBL" id="MNTG01000042">
    <property type="protein sequence ID" value="OLA36658.1"/>
    <property type="molecule type" value="Genomic_DNA"/>
</dbReference>
<dbReference type="PANTHER" id="PTHR43406">
    <property type="entry name" value="TRYPTOPHAN SYNTHASE, ALPHA CHAIN"/>
    <property type="match status" value="1"/>
</dbReference>
<dbReference type="CDD" id="cd04724">
    <property type="entry name" value="Tryptophan_synthase_alpha"/>
    <property type="match status" value="1"/>
</dbReference>
<dbReference type="InterPro" id="IPR011060">
    <property type="entry name" value="RibuloseP-bd_barrel"/>
</dbReference>
<evidence type="ECO:0000256" key="7">
    <source>
        <dbReference type="ARBA" id="ARBA00023239"/>
    </source>
</evidence>
<dbReference type="AlphaFoldDB" id="A0A1Q6R2Q4"/>
<evidence type="ECO:0000256" key="5">
    <source>
        <dbReference type="ARBA" id="ARBA00022822"/>
    </source>
</evidence>
<dbReference type="PANTHER" id="PTHR43406:SF1">
    <property type="entry name" value="TRYPTOPHAN SYNTHASE ALPHA CHAIN, CHLOROPLASTIC"/>
    <property type="match status" value="1"/>
</dbReference>
<evidence type="ECO:0000256" key="1">
    <source>
        <dbReference type="ARBA" id="ARBA00003365"/>
    </source>
</evidence>
<comment type="subunit">
    <text evidence="3 9">Tetramer of two alpha and two beta chains.</text>
</comment>
<evidence type="ECO:0000256" key="2">
    <source>
        <dbReference type="ARBA" id="ARBA00004733"/>
    </source>
</evidence>
<evidence type="ECO:0000256" key="8">
    <source>
        <dbReference type="ARBA" id="ARBA00049047"/>
    </source>
</evidence>
<organism evidence="11">
    <name type="scientific">Phascolarctobacterium succinatutens</name>
    <dbReference type="NCBI Taxonomy" id="626940"/>
    <lineage>
        <taxon>Bacteria</taxon>
        <taxon>Bacillati</taxon>
        <taxon>Bacillota</taxon>
        <taxon>Negativicutes</taxon>
        <taxon>Acidaminococcales</taxon>
        <taxon>Acidaminococcaceae</taxon>
        <taxon>Phascolarctobacterium</taxon>
    </lineage>
</organism>
<dbReference type="UniPathway" id="UPA00035">
    <property type="reaction ID" value="UER00044"/>
</dbReference>
<dbReference type="HAMAP" id="MF_00131">
    <property type="entry name" value="Trp_synth_alpha"/>
    <property type="match status" value="1"/>
</dbReference>
<dbReference type="GO" id="GO:0004834">
    <property type="term" value="F:tryptophan synthase activity"/>
    <property type="evidence" value="ECO:0007669"/>
    <property type="project" value="UniProtKB-UniRule"/>
</dbReference>
<evidence type="ECO:0000256" key="4">
    <source>
        <dbReference type="ARBA" id="ARBA00022605"/>
    </source>
</evidence>
<proteinExistence type="inferred from homology"/>
<dbReference type="Gene3D" id="3.20.20.70">
    <property type="entry name" value="Aldolase class I"/>
    <property type="match status" value="1"/>
</dbReference>
<evidence type="ECO:0000256" key="9">
    <source>
        <dbReference type="HAMAP-Rule" id="MF_00131"/>
    </source>
</evidence>
<protein>
    <recommendedName>
        <fullName evidence="9">Tryptophan synthase alpha chain</fullName>
        <ecNumber evidence="9">4.2.1.20</ecNumber>
    </recommendedName>
</protein>
<evidence type="ECO:0000256" key="6">
    <source>
        <dbReference type="ARBA" id="ARBA00023141"/>
    </source>
</evidence>
<comment type="caution">
    <text evidence="11">The sequence shown here is derived from an EMBL/GenBank/DDBJ whole genome shotgun (WGS) entry which is preliminary data.</text>
</comment>
<comment type="similarity">
    <text evidence="9 10">Belongs to the TrpA family.</text>
</comment>
<gene>
    <name evidence="9" type="primary">trpA</name>
    <name evidence="11" type="ORF">BHW43_08925</name>
</gene>
<evidence type="ECO:0000313" key="11">
    <source>
        <dbReference type="EMBL" id="OLA36658.1"/>
    </source>
</evidence>
<comment type="pathway">
    <text evidence="2 9">Amino-acid biosynthesis; L-tryptophan biosynthesis; L-tryptophan from chorismate: step 5/5.</text>
</comment>
<dbReference type="InterPro" id="IPR013785">
    <property type="entry name" value="Aldolase_TIM"/>
</dbReference>